<sequence>MESCKIVMSALQRNERLWAAVWVVVCWWCETKGKGVRKRRTAGRCCAESSNFGQIGLVKYYEYCSNPYDFCKTTKSERSQIIECLRTR</sequence>
<dbReference type="EMBL" id="KL142373">
    <property type="protein sequence ID" value="KDR79175.1"/>
    <property type="molecule type" value="Genomic_DNA"/>
</dbReference>
<evidence type="ECO:0000313" key="2">
    <source>
        <dbReference type="Proteomes" id="UP000027222"/>
    </source>
</evidence>
<organism evidence="1 2">
    <name type="scientific">Galerina marginata (strain CBS 339.88)</name>
    <dbReference type="NCBI Taxonomy" id="685588"/>
    <lineage>
        <taxon>Eukaryota</taxon>
        <taxon>Fungi</taxon>
        <taxon>Dikarya</taxon>
        <taxon>Basidiomycota</taxon>
        <taxon>Agaricomycotina</taxon>
        <taxon>Agaricomycetes</taxon>
        <taxon>Agaricomycetidae</taxon>
        <taxon>Agaricales</taxon>
        <taxon>Agaricineae</taxon>
        <taxon>Strophariaceae</taxon>
        <taxon>Galerina</taxon>
    </lineage>
</organism>
<dbReference type="AlphaFoldDB" id="A0A067T7J6"/>
<proteinExistence type="predicted"/>
<keyword evidence="2" id="KW-1185">Reference proteome</keyword>
<dbReference type="Proteomes" id="UP000027222">
    <property type="component" value="Unassembled WGS sequence"/>
</dbReference>
<gene>
    <name evidence="1" type="ORF">GALMADRAFT_1226269</name>
</gene>
<reference evidence="2" key="1">
    <citation type="journal article" date="2014" name="Proc. Natl. Acad. Sci. U.S.A.">
        <title>Extensive sampling of basidiomycete genomes demonstrates inadequacy of the white-rot/brown-rot paradigm for wood decay fungi.</title>
        <authorList>
            <person name="Riley R."/>
            <person name="Salamov A.A."/>
            <person name="Brown D.W."/>
            <person name="Nagy L.G."/>
            <person name="Floudas D."/>
            <person name="Held B.W."/>
            <person name="Levasseur A."/>
            <person name="Lombard V."/>
            <person name="Morin E."/>
            <person name="Otillar R."/>
            <person name="Lindquist E.A."/>
            <person name="Sun H."/>
            <person name="LaButti K.M."/>
            <person name="Schmutz J."/>
            <person name="Jabbour D."/>
            <person name="Luo H."/>
            <person name="Baker S.E."/>
            <person name="Pisabarro A.G."/>
            <person name="Walton J.D."/>
            <person name="Blanchette R.A."/>
            <person name="Henrissat B."/>
            <person name="Martin F."/>
            <person name="Cullen D."/>
            <person name="Hibbett D.S."/>
            <person name="Grigoriev I.V."/>
        </authorList>
    </citation>
    <scope>NUCLEOTIDE SEQUENCE [LARGE SCALE GENOMIC DNA]</scope>
    <source>
        <strain evidence="2">CBS 339.88</strain>
    </source>
</reference>
<evidence type="ECO:0000313" key="1">
    <source>
        <dbReference type="EMBL" id="KDR79175.1"/>
    </source>
</evidence>
<protein>
    <submittedName>
        <fullName evidence="1">Uncharacterized protein</fullName>
    </submittedName>
</protein>
<dbReference type="HOGENOM" id="CLU_2469250_0_0_1"/>
<accession>A0A067T7J6</accession>
<name>A0A067T7J6_GALM3</name>